<gene>
    <name evidence="4" type="ORF">J2W68_000622</name>
</gene>
<organism evidence="4 5">
    <name type="scientific">Luteimonas terrae</name>
    <dbReference type="NCBI Taxonomy" id="1530191"/>
    <lineage>
        <taxon>Bacteria</taxon>
        <taxon>Pseudomonadati</taxon>
        <taxon>Pseudomonadota</taxon>
        <taxon>Gammaproteobacteria</taxon>
        <taxon>Lysobacterales</taxon>
        <taxon>Lysobacteraceae</taxon>
        <taxon>Luteimonas</taxon>
    </lineage>
</organism>
<feature type="signal peptide" evidence="2">
    <location>
        <begin position="1"/>
        <end position="27"/>
    </location>
</feature>
<reference evidence="4 5" key="1">
    <citation type="submission" date="2023-07" db="EMBL/GenBank/DDBJ databases">
        <title>Sorghum-associated microbial communities from plants grown in Nebraska, USA.</title>
        <authorList>
            <person name="Schachtman D."/>
        </authorList>
    </citation>
    <scope>NUCLEOTIDE SEQUENCE [LARGE SCALE GENOMIC DNA]</scope>
    <source>
        <strain evidence="4 5">4099</strain>
    </source>
</reference>
<evidence type="ECO:0000256" key="2">
    <source>
        <dbReference type="SAM" id="SignalP"/>
    </source>
</evidence>
<dbReference type="Gene3D" id="3.60.10.10">
    <property type="entry name" value="Endonuclease/exonuclease/phosphatase"/>
    <property type="match status" value="1"/>
</dbReference>
<evidence type="ECO:0000259" key="3">
    <source>
        <dbReference type="Pfam" id="PF03372"/>
    </source>
</evidence>
<accession>A0ABU1XT27</accession>
<dbReference type="PROSITE" id="PS51257">
    <property type="entry name" value="PROKAR_LIPOPROTEIN"/>
    <property type="match status" value="1"/>
</dbReference>
<evidence type="ECO:0000313" key="4">
    <source>
        <dbReference type="EMBL" id="MDR7191914.1"/>
    </source>
</evidence>
<dbReference type="EMBL" id="JAVDWO010000002">
    <property type="protein sequence ID" value="MDR7191914.1"/>
    <property type="molecule type" value="Genomic_DNA"/>
</dbReference>
<keyword evidence="2" id="KW-0732">Signal</keyword>
<protein>
    <submittedName>
        <fullName evidence="4">Extracellular nuclease</fullName>
    </submittedName>
</protein>
<name>A0ABU1XT27_9GAMM</name>
<sequence length="580" mass="61697">MPLPVRSLRLLPGLLACALLTACRATAPGPDAPRVADSSPVGDSSPVVFEDPDWVVDGHVTGDFVEGMGGWFMESAALRRGAPPAGVFVVAADGASAPPLGAHVRVTGPLRSVDGLRTMHPAHIETLPTPAPALPPARLTGAPQNWSELIGRRVRIDAPLTVSGQHERSRRGTLVASFDGRLYVPSEIAQPGAKAAMVQSANAHRRILLDDGRDDAPEDGAPWYLPETARALRNGSVLTGVEGIVDYRHGAWRLQLTAPVQVQPAPRPAPPVVEGDVRIAAFNLENLFNGNGRGRGFPTARGAETPAQYARQLEGLVATITALDIDVAALMELENDGYDARSSIAQLVDALNAAGPTRDWRFVGTGEGPGSDAIRVGLIYRDTRVRPQGDPATLGGGPFERSSRVPLAQAFVPVRDGQPDGADFSVVAVHFKSKGCGTAEGADRDIGDGQACWNATRTESAHRLLTWLETAPTGSNERVAVVGDFNAYAREDPLRLFYDTGWRDPFAGAAEPPHSFVFDGQAGRLDHALLSPALAERVAGAAKWHINADEPDDMREREASGPWRSSDHDPLVVGLKLRGR</sequence>
<dbReference type="RefSeq" id="WP_310232706.1">
    <property type="nucleotide sequence ID" value="NZ_JAVDWO010000002.1"/>
</dbReference>
<dbReference type="PANTHER" id="PTHR42834">
    <property type="entry name" value="ENDONUCLEASE/EXONUCLEASE/PHOSPHATASE FAMILY PROTEIN (AFU_ORTHOLOGUE AFUA_3G09210)"/>
    <property type="match status" value="1"/>
</dbReference>
<keyword evidence="5" id="KW-1185">Reference proteome</keyword>
<dbReference type="SUPFAM" id="SSF56219">
    <property type="entry name" value="DNase I-like"/>
    <property type="match status" value="1"/>
</dbReference>
<feature type="compositionally biased region" description="Basic and acidic residues" evidence="1">
    <location>
        <begin position="554"/>
        <end position="570"/>
    </location>
</feature>
<proteinExistence type="predicted"/>
<dbReference type="PANTHER" id="PTHR42834:SF1">
    <property type="entry name" value="ENDONUCLEASE_EXONUCLEASE_PHOSPHATASE FAMILY PROTEIN (AFU_ORTHOLOGUE AFUA_3G09210)"/>
    <property type="match status" value="1"/>
</dbReference>
<dbReference type="Proteomes" id="UP001256588">
    <property type="component" value="Unassembled WGS sequence"/>
</dbReference>
<feature type="region of interest" description="Disordered" evidence="1">
    <location>
        <begin position="549"/>
        <end position="570"/>
    </location>
</feature>
<dbReference type="InterPro" id="IPR005135">
    <property type="entry name" value="Endo/exonuclease/phosphatase"/>
</dbReference>
<feature type="chain" id="PRO_5047533229" evidence="2">
    <location>
        <begin position="28"/>
        <end position="580"/>
    </location>
</feature>
<feature type="domain" description="Endonuclease/exonuclease/phosphatase" evidence="3">
    <location>
        <begin position="293"/>
        <end position="568"/>
    </location>
</feature>
<evidence type="ECO:0000313" key="5">
    <source>
        <dbReference type="Proteomes" id="UP001256588"/>
    </source>
</evidence>
<dbReference type="InterPro" id="IPR047971">
    <property type="entry name" value="ExeM-like"/>
</dbReference>
<evidence type="ECO:0000256" key="1">
    <source>
        <dbReference type="SAM" id="MobiDB-lite"/>
    </source>
</evidence>
<dbReference type="CDD" id="cd10283">
    <property type="entry name" value="MnuA_DNase1-like"/>
    <property type="match status" value="1"/>
</dbReference>
<comment type="caution">
    <text evidence="4">The sequence shown here is derived from an EMBL/GenBank/DDBJ whole genome shotgun (WGS) entry which is preliminary data.</text>
</comment>
<dbReference type="Pfam" id="PF03372">
    <property type="entry name" value="Exo_endo_phos"/>
    <property type="match status" value="1"/>
</dbReference>
<dbReference type="NCBIfam" id="NF033681">
    <property type="entry name" value="ExeM_NucH_DNase"/>
    <property type="match status" value="1"/>
</dbReference>
<dbReference type="InterPro" id="IPR036691">
    <property type="entry name" value="Endo/exonu/phosph_ase_sf"/>
</dbReference>